<evidence type="ECO:0000256" key="1">
    <source>
        <dbReference type="ARBA" id="ARBA00004924"/>
    </source>
</evidence>
<dbReference type="Pfam" id="PF13193">
    <property type="entry name" value="AMP-binding_C"/>
    <property type="match status" value="1"/>
</dbReference>
<dbReference type="SUPFAM" id="SSF47336">
    <property type="entry name" value="ACP-like"/>
    <property type="match status" value="1"/>
</dbReference>
<evidence type="ECO:0000313" key="4">
    <source>
        <dbReference type="EMBL" id="GIJ21062.1"/>
    </source>
</evidence>
<dbReference type="Gene3D" id="1.10.1200.10">
    <property type="entry name" value="ACP-like"/>
    <property type="match status" value="1"/>
</dbReference>
<keyword evidence="5" id="KW-1185">Reference proteome</keyword>
<name>A0ABQ4IT52_9ACTN</name>
<dbReference type="Gene3D" id="3.40.109.10">
    <property type="entry name" value="NADH Oxidase"/>
    <property type="match status" value="1"/>
</dbReference>
<reference evidence="4 5" key="1">
    <citation type="submission" date="2021-01" db="EMBL/GenBank/DDBJ databases">
        <title>Whole genome shotgun sequence of Verrucosispora lutea NBRC 106530.</title>
        <authorList>
            <person name="Komaki H."/>
            <person name="Tamura T."/>
        </authorList>
    </citation>
    <scope>NUCLEOTIDE SEQUENCE [LARGE SCALE GENOMIC DNA]</scope>
    <source>
        <strain evidence="4 5">NBRC 106530</strain>
    </source>
</reference>
<dbReference type="InterPro" id="IPR045851">
    <property type="entry name" value="AMP-bd_C_sf"/>
</dbReference>
<dbReference type="InterPro" id="IPR029479">
    <property type="entry name" value="Nitroreductase"/>
</dbReference>
<dbReference type="PROSITE" id="PS50075">
    <property type="entry name" value="CARRIER"/>
    <property type="match status" value="1"/>
</dbReference>
<proteinExistence type="predicted"/>
<dbReference type="InterPro" id="IPR000415">
    <property type="entry name" value="Nitroreductase-like"/>
</dbReference>
<comment type="pathway">
    <text evidence="1">Siderophore biosynthesis.</text>
</comment>
<dbReference type="Proteomes" id="UP000643165">
    <property type="component" value="Unassembled WGS sequence"/>
</dbReference>
<dbReference type="PANTHER" id="PTHR45527">
    <property type="entry name" value="NONRIBOSOMAL PEPTIDE SYNTHETASE"/>
    <property type="match status" value="1"/>
</dbReference>
<comment type="caution">
    <text evidence="4">The sequence shown here is derived from an EMBL/GenBank/DDBJ whole genome shotgun (WGS) entry which is preliminary data.</text>
</comment>
<gene>
    <name evidence="4" type="ORF">Vlu01_16860</name>
</gene>
<dbReference type="Gene3D" id="3.40.50.12780">
    <property type="entry name" value="N-terminal domain of ligase-like"/>
    <property type="match status" value="1"/>
</dbReference>
<evidence type="ECO:0000256" key="2">
    <source>
        <dbReference type="ARBA" id="ARBA00022598"/>
    </source>
</evidence>
<dbReference type="Pfam" id="PF00550">
    <property type="entry name" value="PP-binding"/>
    <property type="match status" value="1"/>
</dbReference>
<dbReference type="InterPro" id="IPR000873">
    <property type="entry name" value="AMP-dep_synth/lig_dom"/>
</dbReference>
<keyword evidence="2" id="KW-0436">Ligase</keyword>
<dbReference type="Gene3D" id="3.30.300.30">
    <property type="match status" value="1"/>
</dbReference>
<dbReference type="Pfam" id="PF00881">
    <property type="entry name" value="Nitroreductase"/>
    <property type="match status" value="1"/>
</dbReference>
<dbReference type="InterPro" id="IPR025110">
    <property type="entry name" value="AMP-bd_C"/>
</dbReference>
<feature type="domain" description="Carrier" evidence="3">
    <location>
        <begin position="529"/>
        <end position="604"/>
    </location>
</feature>
<evidence type="ECO:0000313" key="5">
    <source>
        <dbReference type="Proteomes" id="UP000643165"/>
    </source>
</evidence>
<evidence type="ECO:0000259" key="3">
    <source>
        <dbReference type="PROSITE" id="PS50075"/>
    </source>
</evidence>
<dbReference type="InterPro" id="IPR042099">
    <property type="entry name" value="ANL_N_sf"/>
</dbReference>
<sequence>MTAAHLRPVALPDDQRELIAKLNETTVPVPETTLVELVARVAADHPDRLALASPRQALTYGQLWRAVTLVADQLVAAGVSPGARVLLCAEYGWEHIAGALAVLRAGAVYVPVSAAVPQTVRWAAAARHEATAVVTQPWLTNRLAWPESLAVCTMSMSENAVDVLAPSRHIRPEQPAVLLEMPGQPTERVALTHAEVINSALDAARRLELGANDRVLSLSPATSTLGLCEMATTLAAGATLVLCQDIDLRRPAAWLDRMRGDQVTVWVATPSLVDLMLEESTPGGGLPESLRAVVVSGERFSPDRATDLRGTGVRVAYATSPVPPRPWGCWHEVTDDPSRAKSVPLGQPMANQRLYVLSGTGEQSPLWVTGQLYAGGMSAGAGAETKHPDTGEALTRTPYTARLSPEAVLEAVGDRSAEVVVQGRPVSLWEVEAALRAHEEVRQVAVLPAGPVAYVRLRSGTGVGAADLSEYLRRKVSPYLLPATIEVRSSLPLTADGLVDRAVLASTVPSAPVAAADPPAVPGVVGTDSQEQELIARVSAIACRLFDVSEIGADVNLLDIGVTSFQLVRLATAVGDELGITVDVEELLRFPSIGVIVSSHLGTVEAAAPNPALAPAVGPAPVSDRVVAVDAPQLTTLVERQAFKDARHGIRHDLDERAGVPLPAVADTAGPTRRSVRAFAPQRVSLAALATLLAAVRMSVHDGEPKFRYPSAGGAYPVQVYLLAAPGRVAGVEGGAYYVHPARDEIIPLGPRAVFPASAHADINRDAFRQSAFSLFLIGRMPAIVPLYGDLALDFTLIEAGALSQLLADVAARCGLGLCPIGTLDTAPLAPLFGLDEQDRFLHALLGGVPAQGARS</sequence>
<dbReference type="RefSeq" id="WP_203996266.1">
    <property type="nucleotide sequence ID" value="NZ_BOPB01000009.1"/>
</dbReference>
<accession>A0ABQ4IT52</accession>
<dbReference type="EMBL" id="BOPB01000009">
    <property type="protein sequence ID" value="GIJ21062.1"/>
    <property type="molecule type" value="Genomic_DNA"/>
</dbReference>
<dbReference type="InterPro" id="IPR036736">
    <property type="entry name" value="ACP-like_sf"/>
</dbReference>
<dbReference type="Pfam" id="PF00501">
    <property type="entry name" value="AMP-binding"/>
    <property type="match status" value="2"/>
</dbReference>
<dbReference type="PANTHER" id="PTHR45527:SF10">
    <property type="entry name" value="PYOCHELIN SYNTHASE PCHF"/>
    <property type="match status" value="1"/>
</dbReference>
<dbReference type="SUPFAM" id="SSF55469">
    <property type="entry name" value="FMN-dependent nitroreductase-like"/>
    <property type="match status" value="1"/>
</dbReference>
<protein>
    <recommendedName>
        <fullName evidence="3">Carrier domain-containing protein</fullName>
    </recommendedName>
</protein>
<dbReference type="CDD" id="cd02142">
    <property type="entry name" value="McbC_SagB-like_oxidoreductase"/>
    <property type="match status" value="1"/>
</dbReference>
<organism evidence="4 5">
    <name type="scientific">Micromonospora lutea</name>
    <dbReference type="NCBI Taxonomy" id="419825"/>
    <lineage>
        <taxon>Bacteria</taxon>
        <taxon>Bacillati</taxon>
        <taxon>Actinomycetota</taxon>
        <taxon>Actinomycetes</taxon>
        <taxon>Micromonosporales</taxon>
        <taxon>Micromonosporaceae</taxon>
        <taxon>Micromonospora</taxon>
    </lineage>
</organism>
<dbReference type="InterPro" id="IPR009081">
    <property type="entry name" value="PP-bd_ACP"/>
</dbReference>
<dbReference type="SUPFAM" id="SSF56801">
    <property type="entry name" value="Acetyl-CoA synthetase-like"/>
    <property type="match status" value="1"/>
</dbReference>